<dbReference type="Gene3D" id="2.60.40.10">
    <property type="entry name" value="Immunoglobulins"/>
    <property type="match status" value="1"/>
</dbReference>
<evidence type="ECO:0000259" key="2">
    <source>
        <dbReference type="PROSITE" id="PS51272"/>
    </source>
</evidence>
<dbReference type="PANTHER" id="PTHR43308:SF5">
    <property type="entry name" value="S-LAYER PROTEIN _ PEPTIDOGLYCAN ENDO-BETA-N-ACETYLGLUCOSAMINIDASE"/>
    <property type="match status" value="1"/>
</dbReference>
<dbReference type="Pfam" id="PF00395">
    <property type="entry name" value="SLH"/>
    <property type="match status" value="3"/>
</dbReference>
<evidence type="ECO:0000313" key="3">
    <source>
        <dbReference type="EMBL" id="PIZ38271.1"/>
    </source>
</evidence>
<feature type="signal peptide" evidence="1">
    <location>
        <begin position="1"/>
        <end position="24"/>
    </location>
</feature>
<name>A0A2M7T7M3_9ACTN</name>
<organism evidence="3 4">
    <name type="scientific">Candidatus Aquicultor secundus</name>
    <dbReference type="NCBI Taxonomy" id="1973895"/>
    <lineage>
        <taxon>Bacteria</taxon>
        <taxon>Bacillati</taxon>
        <taxon>Actinomycetota</taxon>
        <taxon>Candidatus Aquicultoria</taxon>
        <taxon>Candidatus Aquicultorales</taxon>
        <taxon>Candidatus Aquicultoraceae</taxon>
        <taxon>Candidatus Aquicultor</taxon>
    </lineage>
</organism>
<evidence type="ECO:0000256" key="1">
    <source>
        <dbReference type="SAM" id="SignalP"/>
    </source>
</evidence>
<reference evidence="4" key="1">
    <citation type="submission" date="2017-09" db="EMBL/GenBank/DDBJ databases">
        <title>Depth-based differentiation of microbial function through sediment-hosted aquifers and enrichment of novel symbionts in the deep terrestrial subsurface.</title>
        <authorList>
            <person name="Probst A.J."/>
            <person name="Ladd B."/>
            <person name="Jarett J.K."/>
            <person name="Geller-Mcgrath D.E."/>
            <person name="Sieber C.M.K."/>
            <person name="Emerson J.B."/>
            <person name="Anantharaman K."/>
            <person name="Thomas B.C."/>
            <person name="Malmstrom R."/>
            <person name="Stieglmeier M."/>
            <person name="Klingl A."/>
            <person name="Woyke T."/>
            <person name="Ryan C.M."/>
            <person name="Banfield J.F."/>
        </authorList>
    </citation>
    <scope>NUCLEOTIDE SEQUENCE [LARGE SCALE GENOMIC DNA]</scope>
</reference>
<dbReference type="PROSITE" id="PS51272">
    <property type="entry name" value="SLH"/>
    <property type="match status" value="3"/>
</dbReference>
<feature type="domain" description="SLH" evidence="2">
    <location>
        <begin position="103"/>
        <end position="158"/>
    </location>
</feature>
<evidence type="ECO:0000313" key="4">
    <source>
        <dbReference type="Proteomes" id="UP000230956"/>
    </source>
</evidence>
<feature type="non-terminal residue" evidence="3">
    <location>
        <position position="312"/>
    </location>
</feature>
<protein>
    <recommendedName>
        <fullName evidence="2">SLH domain-containing protein</fullName>
    </recommendedName>
</protein>
<sequence length="312" mass="33154">MRKKLFSIAIIMCMFLGTTQAVSAASAGGVSENPGKRASSTSFKDLKSSHWAYSFINNLTEKGIISGFPDSTFKPEGTMTRAAFAKIVVLAFNIPVSTATISSFKDIPGDYWALKYIEAAKSAGIIDGFSDGTFKPENMVSRAQIAKMVIVGGKFKINKTGTPFSDMISHWAYNYIMTAKNLGIIGGYANGKFAPAKGATRAEAAKIMATSLIAVLGEQTPNPDLPKITITSPTDKDEFRTSNDSIQLSGTASDDKEVVRVTWSNSRGGEGTAQGTTNWMVPGITLKEGANLITATVKDNGGNTATDTVKIT</sequence>
<dbReference type="PANTHER" id="PTHR43308">
    <property type="entry name" value="OUTER MEMBRANE PROTEIN ALPHA-RELATED"/>
    <property type="match status" value="1"/>
</dbReference>
<gene>
    <name evidence="3" type="ORF">COY37_06480</name>
</gene>
<dbReference type="InterPro" id="IPR013783">
    <property type="entry name" value="Ig-like_fold"/>
</dbReference>
<keyword evidence="1" id="KW-0732">Signal</keyword>
<dbReference type="Proteomes" id="UP000230956">
    <property type="component" value="Unassembled WGS sequence"/>
</dbReference>
<dbReference type="InterPro" id="IPR001119">
    <property type="entry name" value="SLH_dom"/>
</dbReference>
<dbReference type="Pfam" id="PF22352">
    <property type="entry name" value="K319L-like_PKD"/>
    <property type="match status" value="1"/>
</dbReference>
<feature type="domain" description="SLH" evidence="2">
    <location>
        <begin position="159"/>
        <end position="222"/>
    </location>
</feature>
<proteinExistence type="predicted"/>
<dbReference type="EMBL" id="PFNG01000155">
    <property type="protein sequence ID" value="PIZ38271.1"/>
    <property type="molecule type" value="Genomic_DNA"/>
</dbReference>
<dbReference type="GO" id="GO:0005975">
    <property type="term" value="P:carbohydrate metabolic process"/>
    <property type="evidence" value="ECO:0007669"/>
    <property type="project" value="UniProtKB-ARBA"/>
</dbReference>
<dbReference type="RefSeq" id="WP_286976844.1">
    <property type="nucleotide sequence ID" value="NZ_PFNG01000155.1"/>
</dbReference>
<dbReference type="InterPro" id="IPR051465">
    <property type="entry name" value="Cell_Envelope_Struct_Comp"/>
</dbReference>
<accession>A0A2M7T7M3</accession>
<comment type="caution">
    <text evidence="3">The sequence shown here is derived from an EMBL/GenBank/DDBJ whole genome shotgun (WGS) entry which is preliminary data.</text>
</comment>
<feature type="domain" description="SLH" evidence="2">
    <location>
        <begin position="39"/>
        <end position="102"/>
    </location>
</feature>
<feature type="chain" id="PRO_5014986610" description="SLH domain-containing protein" evidence="1">
    <location>
        <begin position="25"/>
        <end position="312"/>
    </location>
</feature>
<dbReference type="AlphaFoldDB" id="A0A2M7T7M3"/>